<keyword evidence="2" id="KW-1185">Reference proteome</keyword>
<dbReference type="InterPro" id="IPR009737">
    <property type="entry name" value="Aim32/Apd1-like"/>
</dbReference>
<proteinExistence type="predicted"/>
<name>A0ABQ6JH31_9ACTN</name>
<gene>
    <name evidence="1" type="ORF">GCM10025868_27870</name>
</gene>
<dbReference type="EMBL" id="BSUZ01000001">
    <property type="protein sequence ID" value="GMA87537.1"/>
    <property type="molecule type" value="Genomic_DNA"/>
</dbReference>
<accession>A0ABQ6JH31</accession>
<organism evidence="1 2">
    <name type="scientific">Angustibacter aerolatus</name>
    <dbReference type="NCBI Taxonomy" id="1162965"/>
    <lineage>
        <taxon>Bacteria</taxon>
        <taxon>Bacillati</taxon>
        <taxon>Actinomycetota</taxon>
        <taxon>Actinomycetes</taxon>
        <taxon>Kineosporiales</taxon>
        <taxon>Kineosporiaceae</taxon>
    </lineage>
</organism>
<protein>
    <recommendedName>
        <fullName evidence="3">Sucrase ferredoxin</fullName>
    </recommendedName>
</protein>
<dbReference type="PANTHER" id="PTHR31902:SF22">
    <property type="entry name" value="SLL1203 PROTEIN"/>
    <property type="match status" value="1"/>
</dbReference>
<dbReference type="Pfam" id="PF06999">
    <property type="entry name" value="Suc_Fer-like"/>
    <property type="match status" value="1"/>
</dbReference>
<dbReference type="Gene3D" id="3.40.30.10">
    <property type="entry name" value="Glutaredoxin"/>
    <property type="match status" value="1"/>
</dbReference>
<dbReference type="SUPFAM" id="SSF52833">
    <property type="entry name" value="Thioredoxin-like"/>
    <property type="match status" value="1"/>
</dbReference>
<dbReference type="PANTHER" id="PTHR31902">
    <property type="entry name" value="ACTIN PATCHES DISTAL PROTEIN 1"/>
    <property type="match status" value="1"/>
</dbReference>
<dbReference type="Proteomes" id="UP001157017">
    <property type="component" value="Unassembled WGS sequence"/>
</dbReference>
<dbReference type="InterPro" id="IPR036249">
    <property type="entry name" value="Thioredoxin-like_sf"/>
</dbReference>
<sequence length="303" mass="32469">MSDRCSDGARERLDPLAATAAPARRWVLIEHPGPWAVDALAGSGIDHEVQHALRRAAGDAAARILLVRRPGRPVRGLDRTWAVLDHDAGTQVRGRWSDDHDLLAAAEALQGNGSDAEPADPWLLVCAHGRHDVCCAVRGRPVAAALAVHWPAFTWECSHVGGDRFAANLLVLPDGTTYGYLDPEVGVDVVRTHLDGGVDVERLRGPSTEPPVVQAAVVEVLRRFGGGPRSVRGTGVRQVGPDRWQVGLAGTAPVPARLDVVVDRSWRPAAHLTCRATNEARAGTFTASVQAPDHLRRHRCGSC</sequence>
<evidence type="ECO:0000313" key="1">
    <source>
        <dbReference type="EMBL" id="GMA87537.1"/>
    </source>
</evidence>
<dbReference type="CDD" id="cd03062">
    <property type="entry name" value="TRX_Fd_Sucrase"/>
    <property type="match status" value="1"/>
</dbReference>
<comment type="caution">
    <text evidence="1">The sequence shown here is derived from an EMBL/GenBank/DDBJ whole genome shotgun (WGS) entry which is preliminary data.</text>
</comment>
<evidence type="ECO:0008006" key="3">
    <source>
        <dbReference type="Google" id="ProtNLM"/>
    </source>
</evidence>
<evidence type="ECO:0000313" key="2">
    <source>
        <dbReference type="Proteomes" id="UP001157017"/>
    </source>
</evidence>
<reference evidence="2" key="1">
    <citation type="journal article" date="2019" name="Int. J. Syst. Evol. Microbiol.">
        <title>The Global Catalogue of Microorganisms (GCM) 10K type strain sequencing project: providing services to taxonomists for standard genome sequencing and annotation.</title>
        <authorList>
            <consortium name="The Broad Institute Genomics Platform"/>
            <consortium name="The Broad Institute Genome Sequencing Center for Infectious Disease"/>
            <person name="Wu L."/>
            <person name="Ma J."/>
        </authorList>
    </citation>
    <scope>NUCLEOTIDE SEQUENCE [LARGE SCALE GENOMIC DNA]</scope>
    <source>
        <strain evidence="2">NBRC 108730</strain>
    </source>
</reference>